<reference evidence="5 6" key="1">
    <citation type="submission" date="2020-04" db="EMBL/GenBank/DDBJ databases">
        <authorList>
            <person name="De Canck E."/>
        </authorList>
    </citation>
    <scope>NUCLEOTIDE SEQUENCE [LARGE SCALE GENOMIC DNA]</scope>
    <source>
        <strain evidence="5 6">LMG 26841</strain>
    </source>
</reference>
<dbReference type="InterPro" id="IPR055385">
    <property type="entry name" value="GpJ_HDII-ins2"/>
</dbReference>
<feature type="transmembrane region" description="Helical" evidence="2">
    <location>
        <begin position="131"/>
        <end position="151"/>
    </location>
</feature>
<accession>A0A6S7EKP4</accession>
<dbReference type="EMBL" id="CADIKW010000015">
    <property type="protein sequence ID" value="CAB3915099.1"/>
    <property type="molecule type" value="Genomic_DNA"/>
</dbReference>
<feature type="domain" description="Tip attachment protein J" evidence="3">
    <location>
        <begin position="564"/>
        <end position="713"/>
    </location>
</feature>
<proteinExistence type="predicted"/>
<organism evidence="5 6">
    <name type="scientific">Achromobacter dolens</name>
    <dbReference type="NCBI Taxonomy" id="1287738"/>
    <lineage>
        <taxon>Bacteria</taxon>
        <taxon>Pseudomonadati</taxon>
        <taxon>Pseudomonadota</taxon>
        <taxon>Betaproteobacteria</taxon>
        <taxon>Burkholderiales</taxon>
        <taxon>Alcaligenaceae</taxon>
        <taxon>Achromobacter</taxon>
    </lineage>
</organism>
<keyword evidence="2" id="KW-0812">Transmembrane</keyword>
<feature type="region of interest" description="Disordered" evidence="1">
    <location>
        <begin position="161"/>
        <end position="181"/>
    </location>
</feature>
<gene>
    <name evidence="5" type="ORF">LMG26841_05208</name>
</gene>
<sequence length="1281" mass="138946">MEGMKKQLPGPVATPSMVVYPKPLGGDRTEHFECFMPGETLGAYVRRIGIAVPSRVMRVEHNGREVPLALWERLIPRHGDLVVIAARGLGGGGGGKVLRTVAMLAVVVAAVAIPGAGISGLFSGFGLTGTSLALASAGIMIGGSLLVNALLPPLTPTAGKLGTGQKYESSPTYAIQGGRNRPRPWEPMILVFGKHKVVPDQGATPYSQYSKRDQYFNQVFHFGLQGSSLDLTDIRIGDTPISNLEGVQVQLSGPDGKLSMVAGNVDTIQGFSLSASSGWISRTTPREVTTILVDLAARLFRVNDDGGLATRSVVVRVQYRAVGDTSWIERGTIGATYATHYWSLRRSDKYQISFGSTNRADHGEGEQVWFEDGTWGKWRWVPHPFSLGQPWNGIAPDPLLVAAQPGVQITDARQEPTRTQVTWNVPQGQYEVRVRKITADINDSRESNETAVSQILAFQADTADYTGQCRLAVRVKATGQLNGAIDELSAIVSATCPVWTGEAWSTQATSNPAWWFLSFAKGKILNGVRVYGAGLTDSQIDIDGIKAWAEWCDQKNLTFDYVLDQKMSTAGVLQMIARAGRGAMTYQTGRLGVVWDAEDMPVTAMFGPFNVKAGSFKVAYTNDGTVDEVVLNFVNKDNGWKMDEVRVRVPGATTTNNPLQLDLDGCTNKDMAGREANLIAASQVWKRRKITWETDIEGLVCTRGDVVSFSHDLTVWGYSGRLMPGSGGTLMKLQNLVPSAGTGTVMLRDPDGNMKVVTVSSDVGEVGELTIVTDLDGFPMPGDEGYEECSPFDWAWQFDPLATPGRRFKVSGVSPAGDGLRFEAIDDDPEYYASESDPYQYTPPRDGSLLAGVVLSLTGSEQIVSVVADQIRLNIAWTLSSDSQSMVVVSVNDSVRVSQLTPLRSAEVMVSTGDVVVVSVTPRRSTGSGELRRQTFLIQGLLAPLPALTGLQSVFRDGLTWLAWDRVVDPRQPQYEVRRGSTWADSTVVAITSATEQIAVGNGLYWVAARFAASGKPVVYGAPDSLLIAGATLERNVIIVRDEAPAWPGDKSGGAIEYDGMLTLAPQGDVLALDDVLAESDVIWLGGPAASGTYTILEADRVDIGYVAAVRVDLHVEYQARNLSADILGEPDVLALADVLNGTDRQYVRVRPQVRYGQAEDEWSEWRDYVPGLLNSRYFDVRLILESLDPQIVPFVSQFTWSIDVPDLIQRGEAVAVPALGIDITYPKRFHAVPNVQITLLDAEADDQVVLTNSTEDGFHLQVMSGTTPVDREVNWIAQGY</sequence>
<dbReference type="NCBIfam" id="NF040662">
    <property type="entry name" value="attach_TipJ_rel"/>
    <property type="match status" value="1"/>
</dbReference>
<evidence type="ECO:0000313" key="6">
    <source>
        <dbReference type="Proteomes" id="UP000494272"/>
    </source>
</evidence>
<dbReference type="Pfam" id="PF13550">
    <property type="entry name" value="Phage-tail_3"/>
    <property type="match status" value="1"/>
</dbReference>
<feature type="domain" description="Tip attachment protein J HDII-ins2" evidence="4">
    <location>
        <begin position="407"/>
        <end position="456"/>
    </location>
</feature>
<evidence type="ECO:0000256" key="2">
    <source>
        <dbReference type="SAM" id="Phobius"/>
    </source>
</evidence>
<keyword evidence="2" id="KW-1133">Transmembrane helix</keyword>
<evidence type="ECO:0000259" key="4">
    <source>
        <dbReference type="Pfam" id="PF24801"/>
    </source>
</evidence>
<dbReference type="InterPro" id="IPR032876">
    <property type="entry name" value="J_dom"/>
</dbReference>
<keyword evidence="2" id="KW-0472">Membrane</keyword>
<evidence type="ECO:0000256" key="1">
    <source>
        <dbReference type="SAM" id="MobiDB-lite"/>
    </source>
</evidence>
<keyword evidence="6" id="KW-1185">Reference proteome</keyword>
<feature type="transmembrane region" description="Helical" evidence="2">
    <location>
        <begin position="101"/>
        <end position="125"/>
    </location>
</feature>
<dbReference type="Proteomes" id="UP000494272">
    <property type="component" value="Unassembled WGS sequence"/>
</dbReference>
<name>A0A6S7EKP4_9BURK</name>
<dbReference type="Pfam" id="PF24801">
    <property type="entry name" value="FNIII-A_GpJ"/>
    <property type="match status" value="2"/>
</dbReference>
<evidence type="ECO:0000259" key="3">
    <source>
        <dbReference type="Pfam" id="PF13550"/>
    </source>
</evidence>
<evidence type="ECO:0000313" key="5">
    <source>
        <dbReference type="EMBL" id="CAB3915099.1"/>
    </source>
</evidence>
<protein>
    <submittedName>
        <fullName evidence="5">Uncharacterized protein</fullName>
    </submittedName>
</protein>
<feature type="domain" description="Tip attachment protein J HDII-ins2" evidence="4">
    <location>
        <begin position="269"/>
        <end position="339"/>
    </location>
</feature>